<keyword evidence="1" id="KW-0732">Signal</keyword>
<evidence type="ECO:0000313" key="2">
    <source>
        <dbReference type="EMBL" id="QKD04158.1"/>
    </source>
</evidence>
<reference evidence="2 3" key="1">
    <citation type="submission" date="2018-10" db="EMBL/GenBank/DDBJ databases">
        <authorList>
            <person name="Perry B.J."/>
            <person name="Sullivan J.T."/>
            <person name="Murphy R.J.T."/>
            <person name="Ramsay J.P."/>
            <person name="Ronson C.W."/>
        </authorList>
    </citation>
    <scope>NUCLEOTIDE SEQUENCE [LARGE SCALE GENOMIC DNA]</scope>
    <source>
        <strain evidence="2 3">R88b</strain>
    </source>
</reference>
<evidence type="ECO:0000313" key="3">
    <source>
        <dbReference type="Proteomes" id="UP000503017"/>
    </source>
</evidence>
<name>A0A6M7WWC5_RHILI</name>
<feature type="chain" id="PRO_5026853502" evidence="1">
    <location>
        <begin position="20"/>
        <end position="62"/>
    </location>
</feature>
<proteinExistence type="predicted"/>
<feature type="signal peptide" evidence="1">
    <location>
        <begin position="1"/>
        <end position="19"/>
    </location>
</feature>
<protein>
    <submittedName>
        <fullName evidence="2">Uncharacterized protein</fullName>
    </submittedName>
</protein>
<dbReference type="EMBL" id="CP033367">
    <property type="protein sequence ID" value="QKD04158.1"/>
    <property type="molecule type" value="Genomic_DNA"/>
</dbReference>
<evidence type="ECO:0000256" key="1">
    <source>
        <dbReference type="SAM" id="SignalP"/>
    </source>
</evidence>
<accession>A0A6M7WWC5</accession>
<sequence length="62" mass="6940">MKTATLLLVALLAGPTLLASPELAVAGGKNNCHWVKITRRVWSNGHPHWVTKKVKRCDYNHH</sequence>
<gene>
    <name evidence="2" type="ORF">EB235_23950</name>
</gene>
<dbReference type="RefSeq" id="WP_027028655.1">
    <property type="nucleotide sequence ID" value="NZ_CP033367.1"/>
</dbReference>
<organism evidence="2 3">
    <name type="scientific">Mesorhizobium loti R88b</name>
    <dbReference type="NCBI Taxonomy" id="935548"/>
    <lineage>
        <taxon>Bacteria</taxon>
        <taxon>Pseudomonadati</taxon>
        <taxon>Pseudomonadota</taxon>
        <taxon>Alphaproteobacteria</taxon>
        <taxon>Hyphomicrobiales</taxon>
        <taxon>Phyllobacteriaceae</taxon>
        <taxon>Mesorhizobium</taxon>
    </lineage>
</organism>
<dbReference type="AlphaFoldDB" id="A0A6M7WWC5"/>
<dbReference type="Proteomes" id="UP000503017">
    <property type="component" value="Chromosome"/>
</dbReference>